<dbReference type="PRINTS" id="PR00133">
    <property type="entry name" value="GLHYDRLASE3"/>
</dbReference>
<evidence type="ECO:0000256" key="3">
    <source>
        <dbReference type="SAM" id="Phobius"/>
    </source>
</evidence>
<dbReference type="InterPro" id="IPR001764">
    <property type="entry name" value="Glyco_hydro_3_N"/>
</dbReference>
<dbReference type="InterPro" id="IPR026891">
    <property type="entry name" value="Fn3-like"/>
</dbReference>
<dbReference type="InterPro" id="IPR036962">
    <property type="entry name" value="Glyco_hydro_3_N_sf"/>
</dbReference>
<feature type="chain" id="PRO_5039598830" evidence="4">
    <location>
        <begin position="36"/>
        <end position="1080"/>
    </location>
</feature>
<evidence type="ECO:0000259" key="5">
    <source>
        <dbReference type="SMART" id="SM01217"/>
    </source>
</evidence>
<gene>
    <name evidence="6" type="ORF">H9846_01150</name>
</gene>
<dbReference type="GO" id="GO:0005975">
    <property type="term" value="P:carbohydrate metabolic process"/>
    <property type="evidence" value="ECO:0007669"/>
    <property type="project" value="InterPro"/>
</dbReference>
<dbReference type="Gene3D" id="2.60.40.10">
    <property type="entry name" value="Immunoglobulins"/>
    <property type="match status" value="1"/>
</dbReference>
<feature type="domain" description="Fibronectin type III-like" evidence="5">
    <location>
        <begin position="490"/>
        <end position="570"/>
    </location>
</feature>
<comment type="caution">
    <text evidence="6">The sequence shown here is derived from an EMBL/GenBank/DDBJ whole genome shotgun (WGS) entry which is preliminary data.</text>
</comment>
<sequence length="1080" mass="117299">MKQSRKKAVWRGVSGIACFTMCLSLILGSALEANAATIDTYLGTNSEALVSENNEENPLYDKFTPPAELLNEDGTGNSQALIEAAIDLNRREVAEGSVLLKNNGVLPLSSGSNVTLLGIRSHSNLLGSSFGVKAQGAYISLEQALSQNRTDFANTIAWSVGSRGAAPSATISEWTGDEFDFEGAGFNINPTMVDIYETLGETYVHYENEPAAEVYDPGEPSVDEIAAVDGSYKDSFAEYGDAAIVVIARPSCEQVDYLPGGVAEGLGFEHGEPLSLTQNELDAIELAKEASDKVIVLISSSASVEIGTLKNDPDVDAILWIGAPGCYGMLGVADILCGRVSPSGGLFDIFTTYNMSAPAMQNMGKMYYTNTEGTITRTGGVLGFNPGAYVIEAEDIYVGYRYYETRYYDAVAGNGNATSPVGAYGSDTEWNYDNEVAYGFGYGLSYTEFTYEFEGEPTFEISTDPETGAPNAYATFNVKVTNVGSVAGKTPVQIYGQAPYTPGGIEKSAIQLMNFEKTEILEPGASEVVPVKVDLQYIASYDESYDNGDGTTGTYIMDPGTYYFSVGNGAHDALNHIMAAQEMDAELMSGTGNAEQACTVEIDENFISKTMFSVSKTGYKISNQLPYADWNYYQPGEVTYLSRTDWAGTFPKTYDAMTLTNEDLINNLNGYTYTLQTGDDTSEVVWGADNGISFYEMYGVPYDDPKWDQLLDQLTLEEAMYIFTFGGPSIPGADSIGTVETYMTENAGNGIAVNLNASKDPNAPWAIPASDPNGNWHPEVFANAPMGASTFNPELMYELGQFTGIESLFTGINILWGPGLNTHRHAYNGRNGEYYSEDPVLSGVAAMEFAIGALDYGLVAAPKHFAFNDQESERGGVSPYMTEQRAREVELRAYQIAFEATKYDTEEYDAGMRGLMTSFSKIGSIECTTSEGLMTEILANEWGFIGYAVTDIYDDVDLWSAVLNSGTTCFDTRGQAGFYGTTTLESSNLFQNLIEGRGLDANFIDGDLNLQLKLKDAVHKNIYAWSESHLMNRYNATTHIESQMTWWRAAYYGLAGVSGAVLLLGVVMYVMASTRKKEEV</sequence>
<dbReference type="PANTHER" id="PTHR42715:SF10">
    <property type="entry name" value="BETA-GLUCOSIDASE"/>
    <property type="match status" value="1"/>
</dbReference>
<dbReference type="Pfam" id="PF00933">
    <property type="entry name" value="Glyco_hydro_3"/>
    <property type="match status" value="1"/>
</dbReference>
<dbReference type="PANTHER" id="PTHR42715">
    <property type="entry name" value="BETA-GLUCOSIDASE"/>
    <property type="match status" value="1"/>
</dbReference>
<dbReference type="GO" id="GO:0004553">
    <property type="term" value="F:hydrolase activity, hydrolyzing O-glycosyl compounds"/>
    <property type="evidence" value="ECO:0007669"/>
    <property type="project" value="InterPro"/>
</dbReference>
<keyword evidence="2 6" id="KW-0378">Hydrolase</keyword>
<evidence type="ECO:0000313" key="6">
    <source>
        <dbReference type="EMBL" id="HIX94050.1"/>
    </source>
</evidence>
<keyword evidence="4" id="KW-0732">Signal</keyword>
<dbReference type="Pfam" id="PF14310">
    <property type="entry name" value="Fn3-like"/>
    <property type="match status" value="1"/>
</dbReference>
<name>A0A9D1Y294_9FIRM</name>
<protein>
    <submittedName>
        <fullName evidence="6">Glycoside hydrolase family 3 C-terminal domain-containing protein</fullName>
    </submittedName>
</protein>
<keyword evidence="3" id="KW-1133">Transmembrane helix</keyword>
<evidence type="ECO:0000256" key="4">
    <source>
        <dbReference type="SAM" id="SignalP"/>
    </source>
</evidence>
<dbReference type="InterPro" id="IPR036881">
    <property type="entry name" value="Glyco_hydro_3_C_sf"/>
</dbReference>
<evidence type="ECO:0000256" key="1">
    <source>
        <dbReference type="ARBA" id="ARBA00005336"/>
    </source>
</evidence>
<reference evidence="6" key="2">
    <citation type="submission" date="2021-04" db="EMBL/GenBank/DDBJ databases">
        <authorList>
            <person name="Gilroy R."/>
        </authorList>
    </citation>
    <scope>NUCLEOTIDE SEQUENCE</scope>
    <source>
        <strain evidence="6">ChiHecec2B26-7398</strain>
    </source>
</reference>
<keyword evidence="3" id="KW-0812">Transmembrane</keyword>
<dbReference type="Proteomes" id="UP000886751">
    <property type="component" value="Unassembled WGS sequence"/>
</dbReference>
<dbReference type="InterPro" id="IPR002772">
    <property type="entry name" value="Glyco_hydro_3_C"/>
</dbReference>
<dbReference type="InterPro" id="IPR017853">
    <property type="entry name" value="GH"/>
</dbReference>
<dbReference type="InterPro" id="IPR013783">
    <property type="entry name" value="Ig-like_fold"/>
</dbReference>
<dbReference type="EMBL" id="DXEI01000023">
    <property type="protein sequence ID" value="HIX94050.1"/>
    <property type="molecule type" value="Genomic_DNA"/>
</dbReference>
<dbReference type="SMART" id="SM01217">
    <property type="entry name" value="Fn3_like"/>
    <property type="match status" value="1"/>
</dbReference>
<organism evidence="6 7">
    <name type="scientific">Candidatus Gemmiger excrementipullorum</name>
    <dbReference type="NCBI Taxonomy" id="2838610"/>
    <lineage>
        <taxon>Bacteria</taxon>
        <taxon>Bacillati</taxon>
        <taxon>Bacillota</taxon>
        <taxon>Clostridia</taxon>
        <taxon>Eubacteriales</taxon>
        <taxon>Gemmiger</taxon>
    </lineage>
</organism>
<dbReference type="SUPFAM" id="SSF52279">
    <property type="entry name" value="Beta-D-glucan exohydrolase, C-terminal domain"/>
    <property type="match status" value="1"/>
</dbReference>
<dbReference type="Pfam" id="PF01915">
    <property type="entry name" value="Glyco_hydro_3_C"/>
    <property type="match status" value="1"/>
</dbReference>
<comment type="similarity">
    <text evidence="1">Belongs to the glycosyl hydrolase 3 family.</text>
</comment>
<dbReference type="SUPFAM" id="SSF51445">
    <property type="entry name" value="(Trans)glycosidases"/>
    <property type="match status" value="1"/>
</dbReference>
<accession>A0A9D1Y294</accession>
<proteinExistence type="inferred from homology"/>
<dbReference type="AlphaFoldDB" id="A0A9D1Y294"/>
<reference evidence="6" key="1">
    <citation type="journal article" date="2021" name="PeerJ">
        <title>Extensive microbial diversity within the chicken gut microbiome revealed by metagenomics and culture.</title>
        <authorList>
            <person name="Gilroy R."/>
            <person name="Ravi A."/>
            <person name="Getino M."/>
            <person name="Pursley I."/>
            <person name="Horton D.L."/>
            <person name="Alikhan N.F."/>
            <person name="Baker D."/>
            <person name="Gharbi K."/>
            <person name="Hall N."/>
            <person name="Watson M."/>
            <person name="Adriaenssens E.M."/>
            <person name="Foster-Nyarko E."/>
            <person name="Jarju S."/>
            <person name="Secka A."/>
            <person name="Antonio M."/>
            <person name="Oren A."/>
            <person name="Chaudhuri R.R."/>
            <person name="La Ragione R."/>
            <person name="Hildebrand F."/>
            <person name="Pallen M.J."/>
        </authorList>
    </citation>
    <scope>NUCLEOTIDE SEQUENCE</scope>
    <source>
        <strain evidence="6">ChiHecec2B26-7398</strain>
    </source>
</reference>
<feature type="transmembrane region" description="Helical" evidence="3">
    <location>
        <begin position="1049"/>
        <end position="1072"/>
    </location>
</feature>
<evidence type="ECO:0000313" key="7">
    <source>
        <dbReference type="Proteomes" id="UP000886751"/>
    </source>
</evidence>
<dbReference type="Gene3D" id="3.40.50.1700">
    <property type="entry name" value="Glycoside hydrolase family 3 C-terminal domain"/>
    <property type="match status" value="1"/>
</dbReference>
<dbReference type="InterPro" id="IPR050288">
    <property type="entry name" value="Cellulose_deg_GH3"/>
</dbReference>
<dbReference type="Gene3D" id="3.20.20.300">
    <property type="entry name" value="Glycoside hydrolase, family 3, N-terminal domain"/>
    <property type="match status" value="1"/>
</dbReference>
<feature type="signal peptide" evidence="4">
    <location>
        <begin position="1"/>
        <end position="35"/>
    </location>
</feature>
<evidence type="ECO:0000256" key="2">
    <source>
        <dbReference type="ARBA" id="ARBA00022801"/>
    </source>
</evidence>
<keyword evidence="3" id="KW-0472">Membrane</keyword>